<name>A0A5Y0RT08_SALNE</name>
<dbReference type="EMBL" id="AAHYLK010000007">
    <property type="protein sequence ID" value="ECB7106212.1"/>
    <property type="molecule type" value="Genomic_DNA"/>
</dbReference>
<proteinExistence type="predicted"/>
<protein>
    <submittedName>
        <fullName evidence="1">Uncharacterized protein</fullName>
    </submittedName>
</protein>
<evidence type="ECO:0000313" key="1">
    <source>
        <dbReference type="EMBL" id="ECB7106212.1"/>
    </source>
</evidence>
<dbReference type="AlphaFoldDB" id="A0A5Y0RT08"/>
<dbReference type="Proteomes" id="UP000839827">
    <property type="component" value="Unassembled WGS sequence"/>
</dbReference>
<gene>
    <name evidence="1" type="ORF">E1A34_08885</name>
</gene>
<comment type="caution">
    <text evidence="1">The sequence shown here is derived from an EMBL/GenBank/DDBJ whole genome shotgun (WGS) entry which is preliminary data.</text>
</comment>
<sequence length="304" mass="35068">MRKEITKLNLSNPIPNWVTIIEAVKIVNQLSNAQITDSDIYRHAIYGDILLSLYFQSPVFLREIVKTKDKIKMKTLSPSLMYRLCYLDTDCFINQINLGVHTKGNFILSPDCVIDTPLAGYEHVRIQRLLAKALKLPNPLRGKCNNNFGISLIISGHIFQAFEKITWQDRIHRQIIKLPLNMANLIFEEMAKIKIDHIYERNFFPLYSLPNDACFVIRRAELEKLIIQYTSAPVSTRNSSALARLFWLACWHNESIRSLIGHPYKLLPIFEQWARDDGITDNLSAETLKAALERGSPYTNAHRQ</sequence>
<reference evidence="1" key="1">
    <citation type="submission" date="2019-03" db="EMBL/GenBank/DDBJ databases">
        <authorList>
            <person name="Ashton P.M."/>
            <person name="Dallman T."/>
            <person name="Nair S."/>
            <person name="De Pinna E."/>
            <person name="Peters T."/>
            <person name="Grant K."/>
        </authorList>
    </citation>
    <scope>NUCLEOTIDE SEQUENCE [LARGE SCALE GENOMIC DNA]</scope>
    <source>
        <strain evidence="1">271153</strain>
    </source>
</reference>
<accession>A0A5Y0RT08</accession>
<organism evidence="1">
    <name type="scientific">Salmonella newport</name>
    <dbReference type="NCBI Taxonomy" id="108619"/>
    <lineage>
        <taxon>Bacteria</taxon>
        <taxon>Pseudomonadati</taxon>
        <taxon>Pseudomonadota</taxon>
        <taxon>Gammaproteobacteria</taxon>
        <taxon>Enterobacterales</taxon>
        <taxon>Enterobacteriaceae</taxon>
        <taxon>Salmonella</taxon>
    </lineage>
</organism>